<accession>A0ACB8UXN8</accession>
<proteinExistence type="predicted"/>
<sequence>MQSAPNQNPSQAPSQSSSLTECPCGQCSDPHEHLAHPAFPPAVEKHPSQATTMAGTMPVQNLNVIALISGGKDSLYSMLHCMKHGHKIVALANLYPAPENENGEQVYDSDSYMYQTIGHSVIPLYEEALGIPLYRRKITGMPVNLELTYYGAQGSAADETEDLFELLKEVKEHHPEANAVSGGAIISNYQRSRIENIAMRLNLVPLAYLWMYYCLPPPTERDTIPAGWSPSVMGLLEDMADAGCEAVIVKVATVGLGVDSLLSNITSKDSSHRTNILTKLARYVSQGLETAILGEGGEYESLALDGPSVLWKKRIRIVKASRHDNGDYTAILQIKGAKCIEKPDPPPWKLAQLRVPQVFDATIHFALTVLVEKQYDYSMDEPRAPLSMSPALWGTPVVKPAIFSSHNFLMVSNLCGYTGLTGTKPAPGVFAQIILIEKNLLNILHTEGEKRKIRLPVSCILSTTMLLRSKSDYQIAEEAYGRVFNIINPPTRVVIGCGHAMPKGIDVVLSFFADMAACMPKRALHITSLSYWAPASSYSVSQAVVSPLLTQPTYDQCDELVYLSGQLPIHPQYMTLFYGDFAYKTAISLQSAWRIGRAMAVDWWVSAVAFLQTGPKVRTQAKLAAHGWEVLNAARTYGMEEDPWPHEEYSTDTDDASITREVGVSVAAVPPNVPRKIDGREESEEEESELDPWDVKYGRSGGGKPETEAPRQLPNFSSVHSEFNIPPFLAVEVEHLPYDSPIQWQLIGVRSGRIFVTEEDSESTFVCKTESPSLGEYICIGIKTGEHAPGILSAGKVLDRYVTVDTEYHTTLYTTIPIKIQEWRGPIVPCISIWGLYDMEFAAAVTMHIPATPERRW</sequence>
<comment type="caution">
    <text evidence="1">The sequence shown here is derived from an EMBL/GenBank/DDBJ whole genome shotgun (WGS) entry which is preliminary data.</text>
</comment>
<name>A0ACB8UXN8_9EURO</name>
<evidence type="ECO:0000313" key="1">
    <source>
        <dbReference type="EMBL" id="KAI2387312.1"/>
    </source>
</evidence>
<dbReference type="EMBL" id="JALBCA010000040">
    <property type="protein sequence ID" value="KAI2387312.1"/>
    <property type="molecule type" value="Genomic_DNA"/>
</dbReference>
<gene>
    <name evidence="1" type="ORF">LOY88_003181</name>
</gene>
<reference evidence="1" key="1">
    <citation type="journal article" date="2022" name="bioRxiv">
        <title>Population genetic analysis of Ophidiomyces ophidiicola, the causative agent of snake fungal disease, indicates recent introductions to the USA.</title>
        <authorList>
            <person name="Ladner J.T."/>
            <person name="Palmer J.M."/>
            <person name="Ettinger C.L."/>
            <person name="Stajich J.E."/>
            <person name="Farrell T.M."/>
            <person name="Glorioso B.M."/>
            <person name="Lawson B."/>
            <person name="Price S.J."/>
            <person name="Stengle A.G."/>
            <person name="Grear D.A."/>
            <person name="Lorch J.M."/>
        </authorList>
    </citation>
    <scope>NUCLEOTIDE SEQUENCE</scope>
    <source>
        <strain evidence="1">NWHC 24266-5</strain>
    </source>
</reference>
<organism evidence="1">
    <name type="scientific">Ophidiomyces ophidiicola</name>
    <dbReference type="NCBI Taxonomy" id="1387563"/>
    <lineage>
        <taxon>Eukaryota</taxon>
        <taxon>Fungi</taxon>
        <taxon>Dikarya</taxon>
        <taxon>Ascomycota</taxon>
        <taxon>Pezizomycotina</taxon>
        <taxon>Eurotiomycetes</taxon>
        <taxon>Eurotiomycetidae</taxon>
        <taxon>Onygenales</taxon>
        <taxon>Onygenaceae</taxon>
        <taxon>Ophidiomyces</taxon>
    </lineage>
</organism>
<protein>
    <submittedName>
        <fullName evidence="1">Uncharacterized protein</fullName>
    </submittedName>
</protein>